<organism evidence="2 3">
    <name type="scientific">Dendrobium catenatum</name>
    <dbReference type="NCBI Taxonomy" id="906689"/>
    <lineage>
        <taxon>Eukaryota</taxon>
        <taxon>Viridiplantae</taxon>
        <taxon>Streptophyta</taxon>
        <taxon>Embryophyta</taxon>
        <taxon>Tracheophyta</taxon>
        <taxon>Spermatophyta</taxon>
        <taxon>Magnoliopsida</taxon>
        <taxon>Liliopsida</taxon>
        <taxon>Asparagales</taxon>
        <taxon>Orchidaceae</taxon>
        <taxon>Epidendroideae</taxon>
        <taxon>Malaxideae</taxon>
        <taxon>Dendrobiinae</taxon>
        <taxon>Dendrobium</taxon>
    </lineage>
</organism>
<proteinExistence type="predicted"/>
<evidence type="ECO:0000313" key="3">
    <source>
        <dbReference type="Proteomes" id="UP000233837"/>
    </source>
</evidence>
<feature type="region of interest" description="Disordered" evidence="1">
    <location>
        <begin position="1"/>
        <end position="23"/>
    </location>
</feature>
<name>A0A2I0VDA7_9ASPA</name>
<keyword evidence="3" id="KW-1185">Reference proteome</keyword>
<gene>
    <name evidence="2" type="ORF">MA16_Dca023665</name>
</gene>
<evidence type="ECO:0000256" key="1">
    <source>
        <dbReference type="SAM" id="MobiDB-lite"/>
    </source>
</evidence>
<accession>A0A2I0VDA7</accession>
<reference evidence="2 3" key="2">
    <citation type="journal article" date="2017" name="Nature">
        <title>The Apostasia genome and the evolution of orchids.</title>
        <authorList>
            <person name="Zhang G.Q."/>
            <person name="Liu K.W."/>
            <person name="Li Z."/>
            <person name="Lohaus R."/>
            <person name="Hsiao Y.Y."/>
            <person name="Niu S.C."/>
            <person name="Wang J.Y."/>
            <person name="Lin Y.C."/>
            <person name="Xu Q."/>
            <person name="Chen L.J."/>
            <person name="Yoshida K."/>
            <person name="Fujiwara S."/>
            <person name="Wang Z.W."/>
            <person name="Zhang Y.Q."/>
            <person name="Mitsuda N."/>
            <person name="Wang M."/>
            <person name="Liu G.H."/>
            <person name="Pecoraro L."/>
            <person name="Huang H.X."/>
            <person name="Xiao X.J."/>
            <person name="Lin M."/>
            <person name="Wu X.Y."/>
            <person name="Wu W.L."/>
            <person name="Chen Y.Y."/>
            <person name="Chang S.B."/>
            <person name="Sakamoto S."/>
            <person name="Ohme-Takagi M."/>
            <person name="Yagi M."/>
            <person name="Zeng S.J."/>
            <person name="Shen C.Y."/>
            <person name="Yeh C.M."/>
            <person name="Luo Y.B."/>
            <person name="Tsai W.C."/>
            <person name="Van de Peer Y."/>
            <person name="Liu Z.J."/>
        </authorList>
    </citation>
    <scope>NUCLEOTIDE SEQUENCE [LARGE SCALE GENOMIC DNA]</scope>
    <source>
        <tissue evidence="2">The whole plant</tissue>
    </source>
</reference>
<evidence type="ECO:0000313" key="2">
    <source>
        <dbReference type="EMBL" id="PKU61400.1"/>
    </source>
</evidence>
<feature type="region of interest" description="Disordered" evidence="1">
    <location>
        <begin position="76"/>
        <end position="103"/>
    </location>
</feature>
<sequence length="103" mass="12376">MEKDKKIEESKPDEIEDPMDRWIPTKSTNPLEYELYKLQSWMHLCTKRYMKKKQRLQDQFLQEREEILKKYEAKIQELEAPSSPPRKKAKGNSSGDEFSRRGV</sequence>
<dbReference type="EMBL" id="KZ503787">
    <property type="protein sequence ID" value="PKU61400.1"/>
    <property type="molecule type" value="Genomic_DNA"/>
</dbReference>
<reference evidence="2 3" key="1">
    <citation type="journal article" date="2016" name="Sci. Rep.">
        <title>The Dendrobium catenatum Lindl. genome sequence provides insights into polysaccharide synthase, floral development and adaptive evolution.</title>
        <authorList>
            <person name="Zhang G.Q."/>
            <person name="Xu Q."/>
            <person name="Bian C."/>
            <person name="Tsai W.C."/>
            <person name="Yeh C.M."/>
            <person name="Liu K.W."/>
            <person name="Yoshida K."/>
            <person name="Zhang L.S."/>
            <person name="Chang S.B."/>
            <person name="Chen F."/>
            <person name="Shi Y."/>
            <person name="Su Y.Y."/>
            <person name="Zhang Y.Q."/>
            <person name="Chen L.J."/>
            <person name="Yin Y."/>
            <person name="Lin M."/>
            <person name="Huang H."/>
            <person name="Deng H."/>
            <person name="Wang Z.W."/>
            <person name="Zhu S.L."/>
            <person name="Zhao X."/>
            <person name="Deng C."/>
            <person name="Niu S.C."/>
            <person name="Huang J."/>
            <person name="Wang M."/>
            <person name="Liu G.H."/>
            <person name="Yang H.J."/>
            <person name="Xiao X.J."/>
            <person name="Hsiao Y.Y."/>
            <person name="Wu W.L."/>
            <person name="Chen Y.Y."/>
            <person name="Mitsuda N."/>
            <person name="Ohme-Takagi M."/>
            <person name="Luo Y.B."/>
            <person name="Van de Peer Y."/>
            <person name="Liu Z.J."/>
        </authorList>
    </citation>
    <scope>NUCLEOTIDE SEQUENCE [LARGE SCALE GENOMIC DNA]</scope>
    <source>
        <tissue evidence="2">The whole plant</tissue>
    </source>
</reference>
<dbReference type="Proteomes" id="UP000233837">
    <property type="component" value="Unassembled WGS sequence"/>
</dbReference>
<protein>
    <submittedName>
        <fullName evidence="2">Uncharacterized protein</fullName>
    </submittedName>
</protein>
<feature type="compositionally biased region" description="Basic and acidic residues" evidence="1">
    <location>
        <begin position="1"/>
        <end position="13"/>
    </location>
</feature>
<dbReference type="Gene3D" id="6.10.250.1310">
    <property type="match status" value="1"/>
</dbReference>
<dbReference type="AlphaFoldDB" id="A0A2I0VDA7"/>